<accession>A0ABR9VW82</accession>
<keyword evidence="3" id="KW-1003">Cell membrane</keyword>
<evidence type="ECO:0000256" key="2">
    <source>
        <dbReference type="ARBA" id="ARBA00022448"/>
    </source>
</evidence>
<feature type="transmembrane region" description="Helical" evidence="10">
    <location>
        <begin position="154"/>
        <end position="174"/>
    </location>
</feature>
<sequence length="278" mass="31550">MEFFHGLAYPLRTFKILRQSPELAIYIIIPLIINISLGILLYWQLLNFGNDSVDILRSYAQQWVEILEQRIPEIVPYILPILQVIFFLYIWLVRLLLLIIAGFLLSQVGGLLGSPWYGRLSEELEKKLLGKLTVQEVGMLQEVKRALAFELKKLVLLIIFTAVGFASNLIPAFGTPVATIVGISSTSLLTCIDFFDPPLERRRLKFRRKLLIIFQCLPLSAGFALASLVWVSIPLVNLVTIPFCVTAGTLFFSEKIYPRFFQVQEEMDGAAEVNKEAN</sequence>
<evidence type="ECO:0000256" key="8">
    <source>
        <dbReference type="ARBA" id="ARBA00023032"/>
    </source>
</evidence>
<keyword evidence="9 10" id="KW-0472">Membrane</keyword>
<keyword evidence="8" id="KW-0764">Sulfate transport</keyword>
<dbReference type="EMBL" id="JADEVV010000032">
    <property type="protein sequence ID" value="MBE9254496.1"/>
    <property type="molecule type" value="Genomic_DNA"/>
</dbReference>
<comment type="caution">
    <text evidence="11">The sequence shown here is derived from an EMBL/GenBank/DDBJ whole genome shotgun (WGS) entry which is preliminary data.</text>
</comment>
<dbReference type="PANTHER" id="PTHR37468:SF1">
    <property type="entry name" value="SULFATE TRANSPORTER CYSZ"/>
    <property type="match status" value="1"/>
</dbReference>
<keyword evidence="7 10" id="KW-1133">Transmembrane helix</keyword>
<keyword evidence="2" id="KW-0813">Transport</keyword>
<evidence type="ECO:0000256" key="7">
    <source>
        <dbReference type="ARBA" id="ARBA00022989"/>
    </source>
</evidence>
<protein>
    <submittedName>
        <fullName evidence="11">EI24 domain-containing protein</fullName>
    </submittedName>
</protein>
<keyword evidence="6 10" id="KW-0812">Transmembrane</keyword>
<feature type="transmembrane region" description="Helical" evidence="10">
    <location>
        <begin position="23"/>
        <end position="43"/>
    </location>
</feature>
<dbReference type="RefSeq" id="WP_194020082.1">
    <property type="nucleotide sequence ID" value="NZ_JADEVV010000032.1"/>
</dbReference>
<keyword evidence="12" id="KW-1185">Reference proteome</keyword>
<evidence type="ECO:0000256" key="5">
    <source>
        <dbReference type="ARBA" id="ARBA00022605"/>
    </source>
</evidence>
<dbReference type="Pfam" id="PF07264">
    <property type="entry name" value="EI24"/>
    <property type="match status" value="1"/>
</dbReference>
<dbReference type="InterPro" id="IPR050480">
    <property type="entry name" value="CysZ-like"/>
</dbReference>
<evidence type="ECO:0000256" key="10">
    <source>
        <dbReference type="SAM" id="Phobius"/>
    </source>
</evidence>
<dbReference type="PANTHER" id="PTHR37468">
    <property type="entry name" value="SULFATE TRANSPORTER CYSZ"/>
    <property type="match status" value="1"/>
</dbReference>
<feature type="transmembrane region" description="Helical" evidence="10">
    <location>
        <begin position="211"/>
        <end position="233"/>
    </location>
</feature>
<dbReference type="Proteomes" id="UP000658720">
    <property type="component" value="Unassembled WGS sequence"/>
</dbReference>
<keyword evidence="5" id="KW-0028">Amino-acid biosynthesis</keyword>
<keyword evidence="4" id="KW-0997">Cell inner membrane</keyword>
<evidence type="ECO:0000256" key="3">
    <source>
        <dbReference type="ARBA" id="ARBA00022475"/>
    </source>
</evidence>
<evidence type="ECO:0000313" key="11">
    <source>
        <dbReference type="EMBL" id="MBE9254496.1"/>
    </source>
</evidence>
<evidence type="ECO:0000256" key="4">
    <source>
        <dbReference type="ARBA" id="ARBA00022519"/>
    </source>
</evidence>
<comment type="subcellular location">
    <subcellularLocation>
        <location evidence="1">Membrane</location>
        <topology evidence="1">Multi-pass membrane protein</topology>
    </subcellularLocation>
</comment>
<evidence type="ECO:0000256" key="6">
    <source>
        <dbReference type="ARBA" id="ARBA00022692"/>
    </source>
</evidence>
<evidence type="ECO:0000256" key="1">
    <source>
        <dbReference type="ARBA" id="ARBA00004141"/>
    </source>
</evidence>
<feature type="transmembrane region" description="Helical" evidence="10">
    <location>
        <begin position="77"/>
        <end position="105"/>
    </location>
</feature>
<reference evidence="11 12" key="1">
    <citation type="submission" date="2020-10" db="EMBL/GenBank/DDBJ databases">
        <authorList>
            <person name="Castelo-Branco R."/>
            <person name="Eusebio N."/>
            <person name="Adriana R."/>
            <person name="Vieira A."/>
            <person name="Brugerolle De Fraissinette N."/>
            <person name="Rezende De Castro R."/>
            <person name="Schneider M.P."/>
            <person name="Vasconcelos V."/>
            <person name="Leao P.N."/>
        </authorList>
    </citation>
    <scope>NUCLEOTIDE SEQUENCE [LARGE SCALE GENOMIC DNA]</scope>
    <source>
        <strain evidence="11 12">LEGE 00031</strain>
    </source>
</reference>
<evidence type="ECO:0000256" key="9">
    <source>
        <dbReference type="ARBA" id="ARBA00023136"/>
    </source>
</evidence>
<proteinExistence type="predicted"/>
<evidence type="ECO:0000313" key="12">
    <source>
        <dbReference type="Proteomes" id="UP000658720"/>
    </source>
</evidence>
<name>A0ABR9VW82_9SYNC</name>
<gene>
    <name evidence="11" type="ORF">IQ217_11715</name>
</gene>
<organism evidence="11 12">
    <name type="scientific">Synechocystis salina LEGE 00031</name>
    <dbReference type="NCBI Taxonomy" id="1828736"/>
    <lineage>
        <taxon>Bacteria</taxon>
        <taxon>Bacillati</taxon>
        <taxon>Cyanobacteriota</taxon>
        <taxon>Cyanophyceae</taxon>
        <taxon>Synechococcales</taxon>
        <taxon>Merismopediaceae</taxon>
        <taxon>Synechocystis</taxon>
    </lineage>
</organism>
<dbReference type="InterPro" id="IPR059112">
    <property type="entry name" value="CysZ/EI24"/>
</dbReference>